<dbReference type="OrthoDB" id="9839265at2"/>
<proteinExistence type="predicted"/>
<organism evidence="2 3">
    <name type="scientific">Phaeodactylibacter luteus</name>
    <dbReference type="NCBI Taxonomy" id="1564516"/>
    <lineage>
        <taxon>Bacteria</taxon>
        <taxon>Pseudomonadati</taxon>
        <taxon>Bacteroidota</taxon>
        <taxon>Saprospiria</taxon>
        <taxon>Saprospirales</taxon>
        <taxon>Haliscomenobacteraceae</taxon>
        <taxon>Phaeodactylibacter</taxon>
    </lineage>
</organism>
<sequence length="243" mass="26798">MKAYFLTFCLIAGSLSAQASPVHFSTDCVLGPVLEYKLANQAWSGTGQNNQKISLFFYSNGLMEQVSAGGLRLFRWSAAPMPEHCGSIVLEDVQTGKQQLLEVAFTTAGITLSTCTGSLHIRKQPQMEGAAQKAREGIQGEWENTTYPFDNATANGTAYLRYQFRPDGTFERALGMGEKAIAEAGAWAMSQDGKRLILTFERGGITVVSLKYLEFDELVLEHTLTCEDPIFATASRDFHFNRQ</sequence>
<reference evidence="2 3" key="1">
    <citation type="submission" date="2019-08" db="EMBL/GenBank/DDBJ databases">
        <title>Genome of Phaeodactylibacter luteus.</title>
        <authorList>
            <person name="Bowman J.P."/>
        </authorList>
    </citation>
    <scope>NUCLEOTIDE SEQUENCE [LARGE SCALE GENOMIC DNA]</scope>
    <source>
        <strain evidence="2 3">KCTC 42180</strain>
    </source>
</reference>
<feature type="signal peptide" evidence="1">
    <location>
        <begin position="1"/>
        <end position="19"/>
    </location>
</feature>
<evidence type="ECO:0000313" key="3">
    <source>
        <dbReference type="Proteomes" id="UP000321580"/>
    </source>
</evidence>
<keyword evidence="1" id="KW-0732">Signal</keyword>
<protein>
    <submittedName>
        <fullName evidence="2">Uncharacterized protein</fullName>
    </submittedName>
</protein>
<evidence type="ECO:0000256" key="1">
    <source>
        <dbReference type="SAM" id="SignalP"/>
    </source>
</evidence>
<dbReference type="EMBL" id="VOOR01000049">
    <property type="protein sequence ID" value="TXB61679.1"/>
    <property type="molecule type" value="Genomic_DNA"/>
</dbReference>
<keyword evidence="3" id="KW-1185">Reference proteome</keyword>
<evidence type="ECO:0000313" key="2">
    <source>
        <dbReference type="EMBL" id="TXB61679.1"/>
    </source>
</evidence>
<accession>A0A5C6RI93</accession>
<dbReference type="AlphaFoldDB" id="A0A5C6RI93"/>
<comment type="caution">
    <text evidence="2">The sequence shown here is derived from an EMBL/GenBank/DDBJ whole genome shotgun (WGS) entry which is preliminary data.</text>
</comment>
<dbReference type="Proteomes" id="UP000321580">
    <property type="component" value="Unassembled WGS sequence"/>
</dbReference>
<dbReference type="RefSeq" id="WP_147168966.1">
    <property type="nucleotide sequence ID" value="NZ_VOOR01000049.1"/>
</dbReference>
<name>A0A5C6RI93_9BACT</name>
<gene>
    <name evidence="2" type="ORF">FRY97_18025</name>
</gene>
<feature type="chain" id="PRO_5023102107" evidence="1">
    <location>
        <begin position="20"/>
        <end position="243"/>
    </location>
</feature>